<feature type="compositionally biased region" description="Polar residues" evidence="1">
    <location>
        <begin position="243"/>
        <end position="261"/>
    </location>
</feature>
<dbReference type="PROSITE" id="PS50878">
    <property type="entry name" value="RT_POL"/>
    <property type="match status" value="1"/>
</dbReference>
<name>A0A5J4UAU9_9EUKA</name>
<dbReference type="PANTHER" id="PTHR33050">
    <property type="entry name" value="REVERSE TRANSCRIPTASE DOMAIN-CONTAINING PROTEIN"/>
    <property type="match status" value="1"/>
</dbReference>
<dbReference type="Gene3D" id="3.30.70.270">
    <property type="match status" value="1"/>
</dbReference>
<organism evidence="3 4">
    <name type="scientific">Streblomastix strix</name>
    <dbReference type="NCBI Taxonomy" id="222440"/>
    <lineage>
        <taxon>Eukaryota</taxon>
        <taxon>Metamonada</taxon>
        <taxon>Preaxostyla</taxon>
        <taxon>Oxymonadida</taxon>
        <taxon>Streblomastigidae</taxon>
        <taxon>Streblomastix</taxon>
    </lineage>
</organism>
<feature type="region of interest" description="Disordered" evidence="1">
    <location>
        <begin position="223"/>
        <end position="261"/>
    </location>
</feature>
<dbReference type="InterPro" id="IPR043128">
    <property type="entry name" value="Rev_trsase/Diguanyl_cyclase"/>
</dbReference>
<comment type="caution">
    <text evidence="3">The sequence shown here is derived from an EMBL/GenBank/DDBJ whole genome shotgun (WGS) entry which is preliminary data.</text>
</comment>
<proteinExistence type="predicted"/>
<evidence type="ECO:0000313" key="3">
    <source>
        <dbReference type="EMBL" id="KAA6367334.1"/>
    </source>
</evidence>
<protein>
    <recommendedName>
        <fullName evidence="2">Reverse transcriptase domain-containing protein</fullName>
    </recommendedName>
</protein>
<dbReference type="Gene3D" id="3.10.10.10">
    <property type="entry name" value="HIV Type 1 Reverse Transcriptase, subunit A, domain 1"/>
    <property type="match status" value="1"/>
</dbReference>
<dbReference type="InterPro" id="IPR000477">
    <property type="entry name" value="RT_dom"/>
</dbReference>
<dbReference type="PANTHER" id="PTHR33050:SF7">
    <property type="entry name" value="RIBONUCLEASE H"/>
    <property type="match status" value="1"/>
</dbReference>
<evidence type="ECO:0000313" key="4">
    <source>
        <dbReference type="Proteomes" id="UP000324800"/>
    </source>
</evidence>
<dbReference type="Proteomes" id="UP000324800">
    <property type="component" value="Unassembled WGS sequence"/>
</dbReference>
<dbReference type="AlphaFoldDB" id="A0A5J4UAU9"/>
<reference evidence="3 4" key="1">
    <citation type="submission" date="2019-03" db="EMBL/GenBank/DDBJ databases">
        <title>Single cell metagenomics reveals metabolic interactions within the superorganism composed of flagellate Streblomastix strix and complex community of Bacteroidetes bacteria on its surface.</title>
        <authorList>
            <person name="Treitli S.C."/>
            <person name="Kolisko M."/>
            <person name="Husnik F."/>
            <person name="Keeling P."/>
            <person name="Hampl V."/>
        </authorList>
    </citation>
    <scope>NUCLEOTIDE SEQUENCE [LARGE SCALE GENOMIC DNA]</scope>
    <source>
        <strain evidence="3">ST1C</strain>
    </source>
</reference>
<evidence type="ECO:0000256" key="1">
    <source>
        <dbReference type="SAM" id="MobiDB-lite"/>
    </source>
</evidence>
<feature type="compositionally biased region" description="Basic and acidic residues" evidence="1">
    <location>
        <begin position="223"/>
        <end position="238"/>
    </location>
</feature>
<gene>
    <name evidence="3" type="ORF">EZS28_037140</name>
</gene>
<dbReference type="SUPFAM" id="SSF56672">
    <property type="entry name" value="DNA/RNA polymerases"/>
    <property type="match status" value="1"/>
</dbReference>
<dbReference type="OrthoDB" id="417598at2759"/>
<dbReference type="InterPro" id="IPR052055">
    <property type="entry name" value="Hepadnavirus_pol/RT"/>
</dbReference>
<evidence type="ECO:0000259" key="2">
    <source>
        <dbReference type="PROSITE" id="PS50878"/>
    </source>
</evidence>
<sequence>MKLRMKILNKISPEQQKVKRYFGPQLRLASFNESQVQSWIAEQNSNIVHIDIRCDFGRGTCEQQDDFKEDFVYESQYLEIIPVDKNAKKHKHWKHQRSDGQSPWTIVQLDELSGTAREGPRPVMHKIEIEITYHSIMNVDLMGMITNQFSVPREIQHQQNAEEAAQVHHTPRETFSINGNVRRVASSTDSIVAGQVEVAVTKSMNTQTASSTQLQGNLLREPKVEKNGGRTPVRELNKGGDSYTRNLSTDPNEGNITTTTKHSNVGKKIRFLEMQMLVNGMEFIQKGFLLLFKNEDSEKRLQEKLRICPFSGSREEEIAYTEKLMDELRENITEQIHPKQAKWFNPTFIIPKPHQKLRKILDASSLNQEIQTIHFKMNGTDQVRDLISKGDWATSLDLKSVFHQLIVYPPHRPYLAIDAMGKVYQYRAMPFGARHSPIIILQCFRFC</sequence>
<dbReference type="EMBL" id="SNRW01018441">
    <property type="protein sequence ID" value="KAA6367334.1"/>
    <property type="molecule type" value="Genomic_DNA"/>
</dbReference>
<dbReference type="InterPro" id="IPR043502">
    <property type="entry name" value="DNA/RNA_pol_sf"/>
</dbReference>
<accession>A0A5J4UAU9</accession>
<feature type="domain" description="Reverse transcriptase" evidence="2">
    <location>
        <begin position="331"/>
        <end position="447"/>
    </location>
</feature>